<keyword evidence="1" id="KW-0732">Signal</keyword>
<dbReference type="EMBL" id="CP001708">
    <property type="protein sequence ID" value="ACV28603.1"/>
    <property type="molecule type" value="Genomic_DNA"/>
</dbReference>
<protein>
    <recommendedName>
        <fullName evidence="4">cAMP factor (Cfa)</fullName>
    </recommendedName>
</protein>
<dbReference type="Proteomes" id="UP000002294">
    <property type="component" value="Chromosome"/>
</dbReference>
<name>C7RGJ2_ANAPD</name>
<keyword evidence="3" id="KW-1185">Reference proteome</keyword>
<dbReference type="HOGENOM" id="CLU_595482_0_0_9"/>
<evidence type="ECO:0008006" key="4">
    <source>
        <dbReference type="Google" id="ProtNLM"/>
    </source>
</evidence>
<evidence type="ECO:0000313" key="3">
    <source>
        <dbReference type="Proteomes" id="UP000002294"/>
    </source>
</evidence>
<dbReference type="eggNOG" id="COG5492">
    <property type="taxonomic scope" value="Bacteria"/>
</dbReference>
<dbReference type="STRING" id="525919.Apre_0557"/>
<feature type="chain" id="PRO_5002983863" description="cAMP factor (Cfa)" evidence="1">
    <location>
        <begin position="32"/>
        <end position="476"/>
    </location>
</feature>
<organism evidence="2 3">
    <name type="scientific">Anaerococcus prevotii (strain ATCC 9321 / DSM 20548 / JCM 6508 / NCTC 11806 / PC1)</name>
    <name type="common">Peptostreptococcus prevotii</name>
    <name type="synonym">Peptococcus prevotii</name>
    <dbReference type="NCBI Taxonomy" id="525919"/>
    <lineage>
        <taxon>Bacteria</taxon>
        <taxon>Bacillati</taxon>
        <taxon>Bacillota</taxon>
        <taxon>Tissierellia</taxon>
        <taxon>Tissierellales</taxon>
        <taxon>Peptoniphilaceae</taxon>
        <taxon>Anaerococcus</taxon>
    </lineage>
</organism>
<gene>
    <name evidence="2" type="ordered locus">Apre_0557</name>
</gene>
<evidence type="ECO:0000256" key="1">
    <source>
        <dbReference type="SAM" id="SignalP"/>
    </source>
</evidence>
<dbReference type="RefSeq" id="WP_015777514.1">
    <property type="nucleotide sequence ID" value="NC_013171.1"/>
</dbReference>
<feature type="signal peptide" evidence="1">
    <location>
        <begin position="1"/>
        <end position="31"/>
    </location>
</feature>
<sequence length="476" mass="54475">MKLKNKVGALLLASSFILPSLVALFPNQSFADDDYEYDIYIYEGEDLEESDDLTEELLEANEIDLDQINEDYDLGLSDEELRQEASVLMGARIEEDKAYEIPLMKEAENELALLSADRAIDLPSNLNVDNPQQFFYIGSIGVRIQLLRMVSSFINEMTTVNIYKIQEAHNLTAQICFEAVMVAINPFNGRKDVLRAIDKFDSNREKIRAMRDMTSGDLATVYVKRLMNKNIREARKIYNRSFYQGDYGIAGKEAYIQNIFKAEVNDIAREVNKKITFGQLLELDARLKSATSSVLLSNEVLASNIWLRDVIQPEINRQNRLKSRYRPKISQEDFDIWQRLVKTLTDRRRERDIKYEEVADAVYDLWDFNSSLLDKYPEVFSGEELGAFDLYLPQTTIEPYQVASITWLVSPTFDKIPAGMQASGSSIIIGFGSQKAQRGPYESYVSQRASLRDEIVTTSMDGENPDLIYPDFTNPN</sequence>
<proteinExistence type="predicted"/>
<dbReference type="KEGG" id="apr:Apre_0557"/>
<evidence type="ECO:0000313" key="2">
    <source>
        <dbReference type="EMBL" id="ACV28603.1"/>
    </source>
</evidence>
<dbReference type="Pfam" id="PF07373">
    <property type="entry name" value="CAMP_factor"/>
    <property type="match status" value="1"/>
</dbReference>
<reference evidence="2 3" key="1">
    <citation type="journal article" date="2009" name="Stand. Genomic Sci.">
        <title>Complete genome sequence of Anaerococcus prevotii type strain (PC1).</title>
        <authorList>
            <person name="Labutti K."/>
            <person name="Pukall R."/>
            <person name="Steenblock K."/>
            <person name="Glavina Del Rio T."/>
            <person name="Tice H."/>
            <person name="Copeland A."/>
            <person name="Cheng J.F."/>
            <person name="Lucas S."/>
            <person name="Chen F."/>
            <person name="Nolan M."/>
            <person name="Bruce D."/>
            <person name="Goodwin L."/>
            <person name="Pitluck S."/>
            <person name="Ivanova N."/>
            <person name="Mavromatis K."/>
            <person name="Ovchinnikova G."/>
            <person name="Pati A."/>
            <person name="Chen A."/>
            <person name="Palaniappan K."/>
            <person name="Land M."/>
            <person name="Hauser L."/>
            <person name="Chang Y.J."/>
            <person name="Jeffries C.D."/>
            <person name="Chain P."/>
            <person name="Saunders E."/>
            <person name="Brettin T."/>
            <person name="Detter J.C."/>
            <person name="Han C."/>
            <person name="Goker M."/>
            <person name="Bristow J."/>
            <person name="Eisen J.A."/>
            <person name="Markowitz V."/>
            <person name="Hugenholtz P."/>
            <person name="Kyrpides N.C."/>
            <person name="Klenk H.P."/>
            <person name="Lapidus A."/>
        </authorList>
    </citation>
    <scope>NUCLEOTIDE SEQUENCE [LARGE SCALE GENOMIC DNA]</scope>
    <source>
        <strain evidence="3">ATCC 9321 / DSM 20548 / JCM 6508 / NCTC 11806 / PC1</strain>
    </source>
</reference>
<accession>C7RGJ2</accession>
<dbReference type="OrthoDB" id="1692671at2"/>
<dbReference type="AlphaFoldDB" id="C7RGJ2"/>
<dbReference type="InterPro" id="IPR010860">
    <property type="entry name" value="CAMP_factor"/>
</dbReference>